<proteinExistence type="predicted"/>
<organism evidence="2 3">
    <name type="scientific">Stylosanthes scabra</name>
    <dbReference type="NCBI Taxonomy" id="79078"/>
    <lineage>
        <taxon>Eukaryota</taxon>
        <taxon>Viridiplantae</taxon>
        <taxon>Streptophyta</taxon>
        <taxon>Embryophyta</taxon>
        <taxon>Tracheophyta</taxon>
        <taxon>Spermatophyta</taxon>
        <taxon>Magnoliopsida</taxon>
        <taxon>eudicotyledons</taxon>
        <taxon>Gunneridae</taxon>
        <taxon>Pentapetalae</taxon>
        <taxon>rosids</taxon>
        <taxon>fabids</taxon>
        <taxon>Fabales</taxon>
        <taxon>Fabaceae</taxon>
        <taxon>Papilionoideae</taxon>
        <taxon>50 kb inversion clade</taxon>
        <taxon>dalbergioids sensu lato</taxon>
        <taxon>Dalbergieae</taxon>
        <taxon>Pterocarpus clade</taxon>
        <taxon>Stylosanthes</taxon>
    </lineage>
</organism>
<comment type="caution">
    <text evidence="2">The sequence shown here is derived from an EMBL/GenBank/DDBJ whole genome shotgun (WGS) entry which is preliminary data.</text>
</comment>
<feature type="compositionally biased region" description="Basic and acidic residues" evidence="1">
    <location>
        <begin position="117"/>
        <end position="127"/>
    </location>
</feature>
<dbReference type="Proteomes" id="UP001341840">
    <property type="component" value="Unassembled WGS sequence"/>
</dbReference>
<accession>A0ABU6RHB7</accession>
<dbReference type="EMBL" id="JASCZI010030511">
    <property type="protein sequence ID" value="MED6123254.1"/>
    <property type="molecule type" value="Genomic_DNA"/>
</dbReference>
<feature type="region of interest" description="Disordered" evidence="1">
    <location>
        <begin position="1"/>
        <end position="88"/>
    </location>
</feature>
<feature type="compositionally biased region" description="Polar residues" evidence="1">
    <location>
        <begin position="38"/>
        <end position="63"/>
    </location>
</feature>
<protein>
    <submittedName>
        <fullName evidence="2">Uncharacterized protein</fullName>
    </submittedName>
</protein>
<reference evidence="2 3" key="1">
    <citation type="journal article" date="2023" name="Plants (Basel)">
        <title>Bridging the Gap: Combining Genomics and Transcriptomics Approaches to Understand Stylosanthes scabra, an Orphan Legume from the Brazilian Caatinga.</title>
        <authorList>
            <person name="Ferreira-Neto J.R.C."/>
            <person name="da Silva M.D."/>
            <person name="Binneck E."/>
            <person name="de Melo N.F."/>
            <person name="da Silva R.H."/>
            <person name="de Melo A.L.T.M."/>
            <person name="Pandolfi V."/>
            <person name="Bustamante F.O."/>
            <person name="Brasileiro-Vidal A.C."/>
            <person name="Benko-Iseppon A.M."/>
        </authorList>
    </citation>
    <scope>NUCLEOTIDE SEQUENCE [LARGE SCALE GENOMIC DNA]</scope>
    <source>
        <tissue evidence="2">Leaves</tissue>
    </source>
</reference>
<evidence type="ECO:0000313" key="3">
    <source>
        <dbReference type="Proteomes" id="UP001341840"/>
    </source>
</evidence>
<gene>
    <name evidence="2" type="ORF">PIB30_047409</name>
</gene>
<keyword evidence="3" id="KW-1185">Reference proteome</keyword>
<name>A0ABU6RHB7_9FABA</name>
<evidence type="ECO:0000313" key="2">
    <source>
        <dbReference type="EMBL" id="MED6123254.1"/>
    </source>
</evidence>
<evidence type="ECO:0000256" key="1">
    <source>
        <dbReference type="SAM" id="MobiDB-lite"/>
    </source>
</evidence>
<feature type="region of interest" description="Disordered" evidence="1">
    <location>
        <begin position="111"/>
        <end position="158"/>
    </location>
</feature>
<sequence>MSGVSNFQMARNRPSPSAKGKANAYGPPTRASPRLTALRSQPAANGQPETPVTPTIGAPTSTLPPKKCPIPKKTGEGTSKAASRSFRRRSQRIAAIGRTFFQEAEKEKVIALSSDSEPEKIKKVKEGPEEDPAEAPQGAGIEEEDPEQVAEQGAHDEDNITAFWASMNFSFESIVGNDYRNYDDHLDNWRNAEPAASSAGSCTGPPPASY</sequence>